<feature type="chain" id="PRO_5045503086" evidence="1">
    <location>
        <begin position="25"/>
        <end position="37"/>
    </location>
</feature>
<proteinExistence type="predicted"/>
<organism evidence="2 3">
    <name type="scientific">Pseudomonas syringae pv. avii</name>
    <dbReference type="NCBI Taxonomy" id="663959"/>
    <lineage>
        <taxon>Bacteria</taxon>
        <taxon>Pseudomonadati</taxon>
        <taxon>Pseudomonadota</taxon>
        <taxon>Gammaproteobacteria</taxon>
        <taxon>Pseudomonadales</taxon>
        <taxon>Pseudomonadaceae</taxon>
        <taxon>Pseudomonas</taxon>
        <taxon>Pseudomonas syringae</taxon>
    </lineage>
</organism>
<evidence type="ECO:0000256" key="1">
    <source>
        <dbReference type="SAM" id="SignalP"/>
    </source>
</evidence>
<reference evidence="2 3" key="1">
    <citation type="submission" date="2017-11" db="EMBL/GenBank/DDBJ databases">
        <authorList>
            <person name="Blom J."/>
        </authorList>
    </citation>
    <scope>NUCLEOTIDE SEQUENCE [LARGE SCALE GENOMIC DNA]</scope>
    <source>
        <strain evidence="2 3">CFBP3846</strain>
    </source>
</reference>
<accession>A0ABY1U2X5</accession>
<keyword evidence="3" id="KW-1185">Reference proteome</keyword>
<gene>
    <name evidence="2" type="ORF">CFBP3846_01296</name>
</gene>
<keyword evidence="1" id="KW-0732">Signal</keyword>
<sequence>MKKLSLTLAVLGVMGFGMAGTASAANNGKIIFKEGLK</sequence>
<evidence type="ECO:0000313" key="2">
    <source>
        <dbReference type="EMBL" id="SOS25731.1"/>
    </source>
</evidence>
<protein>
    <submittedName>
        <fullName evidence="2">Secreted protein</fullName>
    </submittedName>
</protein>
<dbReference type="EMBL" id="LT963402">
    <property type="protein sequence ID" value="SOS25731.1"/>
    <property type="molecule type" value="Genomic_DNA"/>
</dbReference>
<dbReference type="Proteomes" id="UP000239665">
    <property type="component" value="Chromosome 1"/>
</dbReference>
<name>A0ABY1U2X5_PSESX</name>
<feature type="signal peptide" evidence="1">
    <location>
        <begin position="1"/>
        <end position="24"/>
    </location>
</feature>
<evidence type="ECO:0000313" key="3">
    <source>
        <dbReference type="Proteomes" id="UP000239665"/>
    </source>
</evidence>